<dbReference type="STRING" id="436010.A0A167XE18"/>
<feature type="transmembrane region" description="Helical" evidence="1">
    <location>
        <begin position="6"/>
        <end position="28"/>
    </location>
</feature>
<keyword evidence="3" id="KW-1185">Reference proteome</keyword>
<keyword evidence="1" id="KW-1133">Transmembrane helix</keyword>
<dbReference type="OrthoDB" id="3256745at2759"/>
<accession>A0A167XE18</accession>
<keyword evidence="1" id="KW-0812">Transmembrane</keyword>
<evidence type="ECO:0000313" key="3">
    <source>
        <dbReference type="Proteomes" id="UP000076532"/>
    </source>
</evidence>
<gene>
    <name evidence="2" type="ORF">FIBSPDRAFT_295149</name>
</gene>
<feature type="transmembrane region" description="Helical" evidence="1">
    <location>
        <begin position="162"/>
        <end position="183"/>
    </location>
</feature>
<reference evidence="2 3" key="1">
    <citation type="journal article" date="2016" name="Mol. Biol. Evol.">
        <title>Comparative Genomics of Early-Diverging Mushroom-Forming Fungi Provides Insights into the Origins of Lignocellulose Decay Capabilities.</title>
        <authorList>
            <person name="Nagy L.G."/>
            <person name="Riley R."/>
            <person name="Tritt A."/>
            <person name="Adam C."/>
            <person name="Daum C."/>
            <person name="Floudas D."/>
            <person name="Sun H."/>
            <person name="Yadav J.S."/>
            <person name="Pangilinan J."/>
            <person name="Larsson K.H."/>
            <person name="Matsuura K."/>
            <person name="Barry K."/>
            <person name="Labutti K."/>
            <person name="Kuo R."/>
            <person name="Ohm R.A."/>
            <person name="Bhattacharya S.S."/>
            <person name="Shirouzu T."/>
            <person name="Yoshinaga Y."/>
            <person name="Martin F.M."/>
            <person name="Grigoriev I.V."/>
            <person name="Hibbett D.S."/>
        </authorList>
    </citation>
    <scope>NUCLEOTIDE SEQUENCE [LARGE SCALE GENOMIC DNA]</scope>
    <source>
        <strain evidence="2 3">CBS 109695</strain>
    </source>
</reference>
<keyword evidence="1" id="KW-0472">Membrane</keyword>
<feature type="transmembrane region" description="Helical" evidence="1">
    <location>
        <begin position="114"/>
        <end position="134"/>
    </location>
</feature>
<dbReference type="EMBL" id="KV417761">
    <property type="protein sequence ID" value="KZP07117.1"/>
    <property type="molecule type" value="Genomic_DNA"/>
</dbReference>
<dbReference type="Proteomes" id="UP000076532">
    <property type="component" value="Unassembled WGS sequence"/>
</dbReference>
<evidence type="ECO:0000256" key="1">
    <source>
        <dbReference type="SAM" id="Phobius"/>
    </source>
</evidence>
<dbReference type="AlphaFoldDB" id="A0A167XE18"/>
<sequence>MLKYPVKLTWAILCSIGTVFTWPVLWALAKITGCWWIYLTFGSALTVLILSFDLGLIWDLNPDQFPIGFCLTQMTVVALTSSVMMGTCAAWYYSALSAAVWPSENRCGALRWRPSFIIVVIVIPVASTALQMGFTIKHKAYVQIGYDGTLCDVTEPMWPKLFGYGASSLAYITPCIFFSIFSIRRLQRTMRAHQMLWLDMSNQVRFERPAIPPPSPHCRPASDTESFQSSYNLVALKTPHLDVPNSPSSPRRLPGARNSAMSSKYGMHELSIGENDISVVRLGDQSTGHSTVDIHAHTQPPVDGQATSHVECDVSSYGSAPVPAFPNLPPRPSSSLIAGIWRLQLFLLGFVVICILLTLPTLVSITQHRGPRQFGTDHVAGILVSWGFVGLFGHSPAVRKVLFGKRVLPQGTAMPST</sequence>
<evidence type="ECO:0008006" key="4">
    <source>
        <dbReference type="Google" id="ProtNLM"/>
    </source>
</evidence>
<protein>
    <recommendedName>
        <fullName evidence="4">STE3-domain-containing protein</fullName>
    </recommendedName>
</protein>
<feature type="transmembrane region" description="Helical" evidence="1">
    <location>
        <begin position="35"/>
        <end position="58"/>
    </location>
</feature>
<feature type="transmembrane region" description="Helical" evidence="1">
    <location>
        <begin position="378"/>
        <end position="398"/>
    </location>
</feature>
<organism evidence="2 3">
    <name type="scientific">Athelia psychrophila</name>
    <dbReference type="NCBI Taxonomy" id="1759441"/>
    <lineage>
        <taxon>Eukaryota</taxon>
        <taxon>Fungi</taxon>
        <taxon>Dikarya</taxon>
        <taxon>Basidiomycota</taxon>
        <taxon>Agaricomycotina</taxon>
        <taxon>Agaricomycetes</taxon>
        <taxon>Agaricomycetidae</taxon>
        <taxon>Atheliales</taxon>
        <taxon>Atheliaceae</taxon>
        <taxon>Athelia</taxon>
    </lineage>
</organism>
<feature type="transmembrane region" description="Helical" evidence="1">
    <location>
        <begin position="345"/>
        <end position="366"/>
    </location>
</feature>
<evidence type="ECO:0000313" key="2">
    <source>
        <dbReference type="EMBL" id="KZP07117.1"/>
    </source>
</evidence>
<name>A0A167XE18_9AGAM</name>
<feature type="transmembrane region" description="Helical" evidence="1">
    <location>
        <begin position="64"/>
        <end position="93"/>
    </location>
</feature>
<proteinExistence type="predicted"/>